<dbReference type="CDD" id="cd20071">
    <property type="entry name" value="SET_SMYD"/>
    <property type="match status" value="1"/>
</dbReference>
<sequence length="413" mass="46164">MSAVWTCFMFIIASTIGVEDSLYQIDFQQLFQSVELNLNTDADETSRYAPWSFKPVCTQTLPSVGSELCVYTNATFANGRGISIFTTTQIAEQTTTLPPFNDRDVLSPLLNTDSGAWYTQPISNKGIGMFAKRPLRRGDVIVATTPVLVAYSENLLSPAERERYLQVAIHQLPASTREAYLNLTTVHGNPEILMQDIAAANTFAIQLHGQKHLAAFPEPSRINHDCAPNAQFHIDTATLTHYVRAVRPIPPDEEISIAYTNPLDTYAQRQRYLRQSFGFECTCRRCRRGGSGDDALDELNALQASLGDWTAESKASVAQAERLIKLYQDQGLDGYLDPAYCHAALMYSSVGSVKGARKYVDLAVDAIELRLGSYADQDDLGVWKEMRRDPSKHWSWKARKKQSRAELKPKPKL</sequence>
<evidence type="ECO:0000256" key="2">
    <source>
        <dbReference type="SAM" id="SignalP"/>
    </source>
</evidence>
<dbReference type="PROSITE" id="PS50280">
    <property type="entry name" value="SET"/>
    <property type="match status" value="1"/>
</dbReference>
<dbReference type="InterPro" id="IPR001214">
    <property type="entry name" value="SET_dom"/>
</dbReference>
<dbReference type="EMBL" id="KN847323">
    <property type="protein sequence ID" value="KIW50230.1"/>
    <property type="molecule type" value="Genomic_DNA"/>
</dbReference>
<dbReference type="InterPro" id="IPR046341">
    <property type="entry name" value="SET_dom_sf"/>
</dbReference>
<reference evidence="4 5" key="1">
    <citation type="submission" date="2015-01" db="EMBL/GenBank/DDBJ databases">
        <title>The Genome Sequence of Exophiala xenobiotica CBS118157.</title>
        <authorList>
            <consortium name="The Broad Institute Genomics Platform"/>
            <person name="Cuomo C."/>
            <person name="de Hoog S."/>
            <person name="Gorbushina A."/>
            <person name="Stielow B."/>
            <person name="Teixiera M."/>
            <person name="Abouelleil A."/>
            <person name="Chapman S.B."/>
            <person name="Priest M."/>
            <person name="Young S.K."/>
            <person name="Wortman J."/>
            <person name="Nusbaum C."/>
            <person name="Birren B."/>
        </authorList>
    </citation>
    <scope>NUCLEOTIDE SEQUENCE [LARGE SCALE GENOMIC DNA]</scope>
    <source>
        <strain evidence="4 5">CBS 118157</strain>
    </source>
</reference>
<feature type="compositionally biased region" description="Basic and acidic residues" evidence="1">
    <location>
        <begin position="403"/>
        <end position="413"/>
    </location>
</feature>
<keyword evidence="5" id="KW-1185">Reference proteome</keyword>
<feature type="domain" description="SET" evidence="3">
    <location>
        <begin position="107"/>
        <end position="260"/>
    </location>
</feature>
<evidence type="ECO:0000259" key="3">
    <source>
        <dbReference type="PROSITE" id="PS50280"/>
    </source>
</evidence>
<dbReference type="Proteomes" id="UP000054342">
    <property type="component" value="Unassembled WGS sequence"/>
</dbReference>
<proteinExistence type="predicted"/>
<dbReference type="RefSeq" id="XP_013310814.1">
    <property type="nucleotide sequence ID" value="XM_013455360.1"/>
</dbReference>
<dbReference type="GeneID" id="25333746"/>
<dbReference type="InterPro" id="IPR053185">
    <property type="entry name" value="SET_domain_protein"/>
</dbReference>
<dbReference type="Gene3D" id="2.170.270.10">
    <property type="entry name" value="SET domain"/>
    <property type="match status" value="1"/>
</dbReference>
<dbReference type="PANTHER" id="PTHR47332:SF6">
    <property type="entry name" value="SET DOMAIN-CONTAINING PROTEIN"/>
    <property type="match status" value="1"/>
</dbReference>
<dbReference type="AlphaFoldDB" id="A0A0D2E650"/>
<name>A0A0D2E650_9EURO</name>
<dbReference type="HOGENOM" id="CLU_028281_6_1_1"/>
<protein>
    <recommendedName>
        <fullName evidence="3">SET domain-containing protein</fullName>
    </recommendedName>
</protein>
<accession>A0A0D2E650</accession>
<organism evidence="4 5">
    <name type="scientific">Exophiala xenobiotica</name>
    <dbReference type="NCBI Taxonomy" id="348802"/>
    <lineage>
        <taxon>Eukaryota</taxon>
        <taxon>Fungi</taxon>
        <taxon>Dikarya</taxon>
        <taxon>Ascomycota</taxon>
        <taxon>Pezizomycotina</taxon>
        <taxon>Eurotiomycetes</taxon>
        <taxon>Chaetothyriomycetidae</taxon>
        <taxon>Chaetothyriales</taxon>
        <taxon>Herpotrichiellaceae</taxon>
        <taxon>Exophiala</taxon>
    </lineage>
</organism>
<dbReference type="Pfam" id="PF00856">
    <property type="entry name" value="SET"/>
    <property type="match status" value="1"/>
</dbReference>
<feature type="region of interest" description="Disordered" evidence="1">
    <location>
        <begin position="394"/>
        <end position="413"/>
    </location>
</feature>
<feature type="chain" id="PRO_5002252016" description="SET domain-containing protein" evidence="2">
    <location>
        <begin position="18"/>
        <end position="413"/>
    </location>
</feature>
<dbReference type="PANTHER" id="PTHR47332">
    <property type="entry name" value="SET DOMAIN-CONTAINING PROTEIN 5"/>
    <property type="match status" value="1"/>
</dbReference>
<gene>
    <name evidence="4" type="ORF">PV05_11838</name>
</gene>
<dbReference type="STRING" id="348802.A0A0D2E650"/>
<evidence type="ECO:0000256" key="1">
    <source>
        <dbReference type="SAM" id="MobiDB-lite"/>
    </source>
</evidence>
<dbReference type="OrthoDB" id="265717at2759"/>
<evidence type="ECO:0000313" key="4">
    <source>
        <dbReference type="EMBL" id="KIW50230.1"/>
    </source>
</evidence>
<dbReference type="SUPFAM" id="SSF82199">
    <property type="entry name" value="SET domain"/>
    <property type="match status" value="1"/>
</dbReference>
<keyword evidence="2" id="KW-0732">Signal</keyword>
<feature type="signal peptide" evidence="2">
    <location>
        <begin position="1"/>
        <end position="17"/>
    </location>
</feature>
<evidence type="ECO:0000313" key="5">
    <source>
        <dbReference type="Proteomes" id="UP000054342"/>
    </source>
</evidence>